<comment type="subcellular location">
    <subcellularLocation>
        <location evidence="1">Cell membrane</location>
        <topology evidence="1">Multi-pass membrane protein</topology>
    </subcellularLocation>
</comment>
<dbReference type="AlphaFoldDB" id="A0A3N0AE46"/>
<evidence type="ECO:0000256" key="2">
    <source>
        <dbReference type="ARBA" id="ARBA00022448"/>
    </source>
</evidence>
<feature type="transmembrane region" description="Helical" evidence="9">
    <location>
        <begin position="232"/>
        <end position="256"/>
    </location>
</feature>
<organism evidence="11 12">
    <name type="scientific">Slackia faecicanis</name>
    <dbReference type="NCBI Taxonomy" id="255723"/>
    <lineage>
        <taxon>Bacteria</taxon>
        <taxon>Bacillati</taxon>
        <taxon>Actinomycetota</taxon>
        <taxon>Coriobacteriia</taxon>
        <taxon>Eggerthellales</taxon>
        <taxon>Eggerthellaceae</taxon>
        <taxon>Slackia</taxon>
    </lineage>
</organism>
<evidence type="ECO:0000256" key="6">
    <source>
        <dbReference type="ARBA" id="ARBA00023136"/>
    </source>
</evidence>
<dbReference type="Pfam" id="PF07690">
    <property type="entry name" value="MFS_1"/>
    <property type="match status" value="1"/>
</dbReference>
<sequence>MAKLRATLPFVISNSFSLLGNSIAGVVLPLVLLAKTGDALAAGTLAIVCAVPQVLAGVFGGALLDRMNRRDLSVISDIISAASIAALPIIDATVGLSFGWFVLCGVIGAVGDIPGMTARDTLLPAVVKHDGLELQKFMGVAQSVENLVVIVGPAVASMGMGLLGSANTLWLTAAMSTIAAVVTLFVPRAVGVPAKAEEMKKSDTGLVKTALASTKEGVHVLFASHPVLRASVVLGMLIVIVMGSYQGMVLPVFFTQENAPTLLGYVLSAMSVGALIGSLGYAKCAYSLKRRTWYVVSFVGMAFGVAALGSLWSYEVLLLGAALLGLASGPVSALFGFFVYGLIPDEHRGAALGTQNSLMLVVTPVAVFATSIVIEIVGVGTTSFVLAVAWIALTVYALAMKAMREI</sequence>
<feature type="transmembrane region" description="Helical" evidence="9">
    <location>
        <begin position="144"/>
        <end position="163"/>
    </location>
</feature>
<comment type="caution">
    <text evidence="11">The sequence shown here is derived from an EMBL/GenBank/DDBJ whole genome shotgun (WGS) entry which is preliminary data.</text>
</comment>
<evidence type="ECO:0000256" key="3">
    <source>
        <dbReference type="ARBA" id="ARBA00022475"/>
    </source>
</evidence>
<dbReference type="Proteomes" id="UP000267368">
    <property type="component" value="Unassembled WGS sequence"/>
</dbReference>
<dbReference type="PANTHER" id="PTHR23513">
    <property type="entry name" value="INTEGRAL MEMBRANE EFFLUX PROTEIN-RELATED"/>
    <property type="match status" value="1"/>
</dbReference>
<feature type="transmembrane region" description="Helical" evidence="9">
    <location>
        <begin position="380"/>
        <end position="399"/>
    </location>
</feature>
<keyword evidence="6 9" id="KW-0472">Membrane</keyword>
<proteinExistence type="inferred from homology"/>
<keyword evidence="4 9" id="KW-0812">Transmembrane</keyword>
<keyword evidence="5 9" id="KW-1133">Transmembrane helix</keyword>
<dbReference type="CDD" id="cd06173">
    <property type="entry name" value="MFS_MefA_like"/>
    <property type="match status" value="1"/>
</dbReference>
<feature type="transmembrane region" description="Helical" evidence="9">
    <location>
        <begin position="293"/>
        <end position="312"/>
    </location>
</feature>
<evidence type="ECO:0000256" key="1">
    <source>
        <dbReference type="ARBA" id="ARBA00004651"/>
    </source>
</evidence>
<reference evidence="12" key="1">
    <citation type="submission" date="2018-05" db="EMBL/GenBank/DDBJ databases">
        <title>Genome Sequencing of selected type strains of the family Eggerthellaceae.</title>
        <authorList>
            <person name="Danylec N."/>
            <person name="Stoll D.A."/>
            <person name="Doetsch A."/>
            <person name="Huch M."/>
        </authorList>
    </citation>
    <scope>NUCLEOTIDE SEQUENCE [LARGE SCALE GENOMIC DNA]</scope>
    <source>
        <strain evidence="12">DSM 17537</strain>
    </source>
</reference>
<dbReference type="GO" id="GO:0022857">
    <property type="term" value="F:transmembrane transporter activity"/>
    <property type="evidence" value="ECO:0007669"/>
    <property type="project" value="InterPro"/>
</dbReference>
<evidence type="ECO:0000256" key="8">
    <source>
        <dbReference type="ARBA" id="ARBA00040914"/>
    </source>
</evidence>
<feature type="transmembrane region" description="Helical" evidence="9">
    <location>
        <begin position="169"/>
        <end position="191"/>
    </location>
</feature>
<name>A0A3N0AE46_9ACTN</name>
<feature type="transmembrane region" description="Helical" evidence="9">
    <location>
        <begin position="318"/>
        <end position="343"/>
    </location>
</feature>
<evidence type="ECO:0000313" key="12">
    <source>
        <dbReference type="Proteomes" id="UP000267368"/>
    </source>
</evidence>
<feature type="transmembrane region" description="Helical" evidence="9">
    <location>
        <begin position="355"/>
        <end position="374"/>
    </location>
</feature>
<dbReference type="OrthoDB" id="3177993at2"/>
<feature type="transmembrane region" description="Helical" evidence="9">
    <location>
        <begin position="40"/>
        <end position="64"/>
    </location>
</feature>
<comment type="similarity">
    <text evidence="7">Belongs to the major facilitator superfamily. Drug:H(+) antiporter-3 (DHA3) (TC 2.A.1.21) family.</text>
</comment>
<dbReference type="PANTHER" id="PTHR23513:SF9">
    <property type="entry name" value="ENTEROBACTIN EXPORTER ENTS"/>
    <property type="match status" value="1"/>
</dbReference>
<evidence type="ECO:0000259" key="10">
    <source>
        <dbReference type="PROSITE" id="PS50850"/>
    </source>
</evidence>
<evidence type="ECO:0000256" key="4">
    <source>
        <dbReference type="ARBA" id="ARBA00022692"/>
    </source>
</evidence>
<dbReference type="RefSeq" id="WP_123198443.1">
    <property type="nucleotide sequence ID" value="NZ_QICB01000005.1"/>
</dbReference>
<dbReference type="Gene3D" id="1.20.1250.20">
    <property type="entry name" value="MFS general substrate transporter like domains"/>
    <property type="match status" value="1"/>
</dbReference>
<feature type="domain" description="Major facilitator superfamily (MFS) profile" evidence="10">
    <location>
        <begin position="227"/>
        <end position="406"/>
    </location>
</feature>
<keyword evidence="12" id="KW-1185">Reference proteome</keyword>
<keyword evidence="3" id="KW-1003">Cell membrane</keyword>
<dbReference type="SUPFAM" id="SSF103473">
    <property type="entry name" value="MFS general substrate transporter"/>
    <property type="match status" value="1"/>
</dbReference>
<dbReference type="EMBL" id="QICB01000005">
    <property type="protein sequence ID" value="RNL19450.1"/>
    <property type="molecule type" value="Genomic_DNA"/>
</dbReference>
<evidence type="ECO:0000313" key="11">
    <source>
        <dbReference type="EMBL" id="RNL19450.1"/>
    </source>
</evidence>
<protein>
    <recommendedName>
        <fullName evidence="8">Multidrug efflux pump Tap</fullName>
    </recommendedName>
</protein>
<evidence type="ECO:0000256" key="7">
    <source>
        <dbReference type="ARBA" id="ARBA00038075"/>
    </source>
</evidence>
<evidence type="ECO:0000256" key="5">
    <source>
        <dbReference type="ARBA" id="ARBA00022989"/>
    </source>
</evidence>
<dbReference type="InterPro" id="IPR020846">
    <property type="entry name" value="MFS_dom"/>
</dbReference>
<feature type="transmembrane region" description="Helical" evidence="9">
    <location>
        <begin position="12"/>
        <end position="34"/>
    </location>
</feature>
<dbReference type="InterPro" id="IPR036259">
    <property type="entry name" value="MFS_trans_sf"/>
</dbReference>
<keyword evidence="2" id="KW-0813">Transport</keyword>
<gene>
    <name evidence="11" type="ORF">DMP07_07050</name>
</gene>
<accession>A0A3N0AE46</accession>
<feature type="transmembrane region" description="Helical" evidence="9">
    <location>
        <begin position="262"/>
        <end position="281"/>
    </location>
</feature>
<dbReference type="GO" id="GO:0005886">
    <property type="term" value="C:plasma membrane"/>
    <property type="evidence" value="ECO:0007669"/>
    <property type="project" value="UniProtKB-SubCell"/>
</dbReference>
<dbReference type="PROSITE" id="PS50850">
    <property type="entry name" value="MFS"/>
    <property type="match status" value="1"/>
</dbReference>
<feature type="transmembrane region" description="Helical" evidence="9">
    <location>
        <begin position="96"/>
        <end position="113"/>
    </location>
</feature>
<dbReference type="InterPro" id="IPR011701">
    <property type="entry name" value="MFS"/>
</dbReference>
<evidence type="ECO:0000256" key="9">
    <source>
        <dbReference type="SAM" id="Phobius"/>
    </source>
</evidence>